<dbReference type="HOGENOM" id="CLU_1259589_0_0_9"/>
<dbReference type="RefSeq" id="WP_010966445.1">
    <property type="nucleotide sequence ID" value="NC_003030.1"/>
</dbReference>
<dbReference type="PATRIC" id="fig|272562.8.peg.3349"/>
<dbReference type="KEGG" id="cac:CA_C3168"/>
<evidence type="ECO:0000313" key="3">
    <source>
        <dbReference type="Proteomes" id="UP000000814"/>
    </source>
</evidence>
<keyword evidence="3" id="KW-1185">Reference proteome</keyword>
<evidence type="ECO:0000256" key="1">
    <source>
        <dbReference type="SAM" id="Phobius"/>
    </source>
</evidence>
<dbReference type="PIR" id="F97289">
    <property type="entry name" value="F97289"/>
</dbReference>
<dbReference type="STRING" id="272562.CA_C3168"/>
<accession>Q97EE5</accession>
<gene>
    <name evidence="2" type="ordered locus">CA_C3168</name>
</gene>
<feature type="transmembrane region" description="Helical" evidence="1">
    <location>
        <begin position="95"/>
        <end position="114"/>
    </location>
</feature>
<dbReference type="Proteomes" id="UP000000814">
    <property type="component" value="Chromosome"/>
</dbReference>
<feature type="transmembrane region" description="Helical" evidence="1">
    <location>
        <begin position="12"/>
        <end position="39"/>
    </location>
</feature>
<dbReference type="AlphaFoldDB" id="Q97EE5"/>
<organism evidence="2 3">
    <name type="scientific">Clostridium acetobutylicum (strain ATCC 824 / DSM 792 / JCM 1419 / IAM 19013 / LMG 5710 / NBRC 13948 / NRRL B-527 / VKM B-1787 / 2291 / W)</name>
    <dbReference type="NCBI Taxonomy" id="272562"/>
    <lineage>
        <taxon>Bacteria</taxon>
        <taxon>Bacillati</taxon>
        <taxon>Bacillota</taxon>
        <taxon>Clostridia</taxon>
        <taxon>Eubacteriales</taxon>
        <taxon>Clostridiaceae</taxon>
        <taxon>Clostridium</taxon>
    </lineage>
</organism>
<keyword evidence="1" id="KW-0812">Transmembrane</keyword>
<sequence>MTKKISTFTSLIFILVICIIGFIKFRTIFMNVLVIPAKIISNLRFRKLNIPNVLMYSGYYSLLSMIFSIIFCVCLVLLIIHLLSRAQGPNFYSYIIKMLIVMGISGAVIYSNFWTITKDKIYVSSPETLGSIIRYDYNDVSSIAISVDDEKGAGPVLKVDLIVNKNNLDLWQSVSVNENNKNKEVKDLIITLKTRFHTSVTVNKHGHTEYDKDINYLLN</sequence>
<dbReference type="OrthoDB" id="9932834at2"/>
<protein>
    <submittedName>
        <fullName evidence="2">Predicted membrane protein</fullName>
    </submittedName>
</protein>
<keyword evidence="1" id="KW-1133">Transmembrane helix</keyword>
<evidence type="ECO:0000313" key="2">
    <source>
        <dbReference type="EMBL" id="AAK81105.1"/>
    </source>
</evidence>
<name>Q97EE5_CLOAB</name>
<proteinExistence type="predicted"/>
<dbReference type="GeneID" id="44999656"/>
<dbReference type="EMBL" id="AE001437">
    <property type="protein sequence ID" value="AAK81105.1"/>
    <property type="molecule type" value="Genomic_DNA"/>
</dbReference>
<reference evidence="2 3" key="1">
    <citation type="journal article" date="2001" name="J. Bacteriol.">
        <title>Genome sequence and comparative analysis of the solvent-producing bacterium Clostridium acetobutylicum.</title>
        <authorList>
            <person name="Nolling J."/>
            <person name="Breton G."/>
            <person name="Omelchenko M.V."/>
            <person name="Makarova K.S."/>
            <person name="Zeng Q."/>
            <person name="Gibson R."/>
            <person name="Lee H.M."/>
            <person name="Dubois J."/>
            <person name="Qiu D."/>
            <person name="Hitti J."/>
            <person name="Wolf Y.I."/>
            <person name="Tatusov R.L."/>
            <person name="Sabathe F."/>
            <person name="Doucette-Stamm L."/>
            <person name="Soucaille P."/>
            <person name="Daly M.J."/>
            <person name="Bennett G.N."/>
            <person name="Koonin E.V."/>
            <person name="Smith D.R."/>
        </authorList>
    </citation>
    <scope>NUCLEOTIDE SEQUENCE [LARGE SCALE GENOMIC DNA]</scope>
    <source>
        <strain evidence="3">ATCC 824 / DSM 792 / JCM 1419 / LMG 5710 / VKM B-1787</strain>
    </source>
</reference>
<keyword evidence="1" id="KW-0472">Membrane</keyword>
<feature type="transmembrane region" description="Helical" evidence="1">
    <location>
        <begin position="59"/>
        <end position="83"/>
    </location>
</feature>